<keyword evidence="1" id="KW-0175">Coiled coil</keyword>
<feature type="compositionally biased region" description="Basic and acidic residues" evidence="2">
    <location>
        <begin position="249"/>
        <end position="258"/>
    </location>
</feature>
<dbReference type="Proteomes" id="UP001529421">
    <property type="component" value="Unassembled WGS sequence"/>
</dbReference>
<feature type="region of interest" description="Disordered" evidence="2">
    <location>
        <begin position="34"/>
        <end position="70"/>
    </location>
</feature>
<reference evidence="5" key="1">
    <citation type="submission" date="2023-06" db="EMBL/GenBank/DDBJ databases">
        <title>Identification and characterization of horizontal gene transfer across gut microbiota members of farm animals based on homology search.</title>
        <authorList>
            <person name="Zeman M."/>
            <person name="Kubasova T."/>
            <person name="Jahodarova E."/>
            <person name="Nykrynova M."/>
            <person name="Rychlik I."/>
        </authorList>
    </citation>
    <scope>NUCLEOTIDE SEQUENCE [LARGE SCALE GENOMIC DNA]</scope>
    <source>
        <strain evidence="5">154_Feed</strain>
    </source>
</reference>
<keyword evidence="5" id="KW-1185">Reference proteome</keyword>
<dbReference type="Gene3D" id="1.10.10.10">
    <property type="entry name" value="Winged helix-like DNA-binding domain superfamily/Winged helix DNA-binding domain"/>
    <property type="match status" value="1"/>
</dbReference>
<feature type="region of interest" description="Disordered" evidence="2">
    <location>
        <begin position="211"/>
        <end position="337"/>
    </location>
</feature>
<organism evidence="4 5">
    <name type="scientific">Enorma phocaeensis</name>
    <dbReference type="NCBI Taxonomy" id="1871019"/>
    <lineage>
        <taxon>Bacteria</taxon>
        <taxon>Bacillati</taxon>
        <taxon>Actinomycetota</taxon>
        <taxon>Coriobacteriia</taxon>
        <taxon>Coriobacteriales</taxon>
        <taxon>Coriobacteriaceae</taxon>
        <taxon>Enorma</taxon>
    </lineage>
</organism>
<dbReference type="EMBL" id="JAUDDZ010000004">
    <property type="protein sequence ID" value="MDM8274769.1"/>
    <property type="molecule type" value="Genomic_DNA"/>
</dbReference>
<dbReference type="InterPro" id="IPR036390">
    <property type="entry name" value="WH_DNA-bd_sf"/>
</dbReference>
<evidence type="ECO:0000256" key="2">
    <source>
        <dbReference type="SAM" id="MobiDB-lite"/>
    </source>
</evidence>
<feature type="domain" description="HTH marR-type" evidence="3">
    <location>
        <begin position="72"/>
        <end position="205"/>
    </location>
</feature>
<protein>
    <recommendedName>
        <fullName evidence="3">HTH marR-type domain-containing protein</fullName>
    </recommendedName>
</protein>
<feature type="compositionally biased region" description="Basic and acidic residues" evidence="2">
    <location>
        <begin position="289"/>
        <end position="302"/>
    </location>
</feature>
<dbReference type="RefSeq" id="WP_289544883.1">
    <property type="nucleotide sequence ID" value="NZ_JAUDDZ010000004.1"/>
</dbReference>
<dbReference type="SUPFAM" id="SSF46785">
    <property type="entry name" value="Winged helix' DNA-binding domain"/>
    <property type="match status" value="1"/>
</dbReference>
<comment type="caution">
    <text evidence="4">The sequence shown here is derived from an EMBL/GenBank/DDBJ whole genome shotgun (WGS) entry which is preliminary data.</text>
</comment>
<sequence length="337" mass="35932">MTEFGKVEEMGNEMDETMAEAAAIAGVSEFDEMDVEDASILADDEAEDAAEDDSEEDEAADQDAKVAPENLDDQLFDKLNRAARLMRARRDVLAEQAAEEAERLNTLKRALKLLELKPKMEEKEMADLMGMRLRELNDILIQAEKQDIVARVEPEDNDMRHVVVFASEDAMELAEAQGKKRKKYIPQLSAESAEQLLSLLDMVIDPLTEMGLDRPAEKRDERGGDRGGRGGFGGGRGGDRGGRGGFGDRGGRGGDRGGRGGFGGGRGGDRGGRGGFGDRGGRGGFGGDRGGRGGFGDRDRGGRGGFGDRGGRGGFGGHNDRGGRGGFGDRGGRGGRY</sequence>
<proteinExistence type="predicted"/>
<dbReference type="InterPro" id="IPR036388">
    <property type="entry name" value="WH-like_DNA-bd_sf"/>
</dbReference>
<dbReference type="InterPro" id="IPR000835">
    <property type="entry name" value="HTH_MarR-typ"/>
</dbReference>
<feature type="coiled-coil region" evidence="1">
    <location>
        <begin position="90"/>
        <end position="117"/>
    </location>
</feature>
<feature type="compositionally biased region" description="Basic and acidic residues" evidence="2">
    <location>
        <begin position="211"/>
        <end position="228"/>
    </location>
</feature>
<evidence type="ECO:0000256" key="1">
    <source>
        <dbReference type="SAM" id="Coils"/>
    </source>
</evidence>
<accession>A0ABT7VA55</accession>
<reference evidence="4 5" key="2">
    <citation type="submission" date="2023-06" db="EMBL/GenBank/DDBJ databases">
        <authorList>
            <person name="Zeman M."/>
            <person name="Kubasova T."/>
            <person name="Jahodarova E."/>
            <person name="Nykrynova M."/>
            <person name="Rychlik I."/>
        </authorList>
    </citation>
    <scope>NUCLEOTIDE SEQUENCE [LARGE SCALE GENOMIC DNA]</scope>
    <source>
        <strain evidence="4 5">154_Feed</strain>
    </source>
</reference>
<evidence type="ECO:0000313" key="5">
    <source>
        <dbReference type="Proteomes" id="UP001529421"/>
    </source>
</evidence>
<gene>
    <name evidence="4" type="ORF">QUW28_04545</name>
</gene>
<feature type="compositionally biased region" description="Gly residues" evidence="2">
    <location>
        <begin position="303"/>
        <end position="317"/>
    </location>
</feature>
<evidence type="ECO:0000313" key="4">
    <source>
        <dbReference type="EMBL" id="MDM8274769.1"/>
    </source>
</evidence>
<evidence type="ECO:0000259" key="3">
    <source>
        <dbReference type="PROSITE" id="PS50995"/>
    </source>
</evidence>
<feature type="compositionally biased region" description="Acidic residues" evidence="2">
    <location>
        <begin position="34"/>
        <end position="61"/>
    </location>
</feature>
<dbReference type="PROSITE" id="PS50995">
    <property type="entry name" value="HTH_MARR_2"/>
    <property type="match status" value="1"/>
</dbReference>
<name>A0ABT7VA55_9ACTN</name>
<feature type="compositionally biased region" description="Gly residues" evidence="2">
    <location>
        <begin position="273"/>
        <end position="288"/>
    </location>
</feature>